<proteinExistence type="predicted"/>
<feature type="region of interest" description="Disordered" evidence="1">
    <location>
        <begin position="80"/>
        <end position="99"/>
    </location>
</feature>
<evidence type="ECO:0000313" key="3">
    <source>
        <dbReference type="EMBL" id="OOF94925.1"/>
    </source>
</evidence>
<evidence type="ECO:0000313" key="4">
    <source>
        <dbReference type="Proteomes" id="UP000188318"/>
    </source>
</evidence>
<organism evidence="3 4">
    <name type="scientific">Aspergillus carbonarius (strain ITEM 5010)</name>
    <dbReference type="NCBI Taxonomy" id="602072"/>
    <lineage>
        <taxon>Eukaryota</taxon>
        <taxon>Fungi</taxon>
        <taxon>Dikarya</taxon>
        <taxon>Ascomycota</taxon>
        <taxon>Pezizomycotina</taxon>
        <taxon>Eurotiomycetes</taxon>
        <taxon>Eurotiomycetidae</taxon>
        <taxon>Eurotiales</taxon>
        <taxon>Aspergillaceae</taxon>
        <taxon>Aspergillus</taxon>
        <taxon>Aspergillus subgen. Circumdati</taxon>
    </lineage>
</organism>
<feature type="compositionally biased region" description="Polar residues" evidence="1">
    <location>
        <begin position="1"/>
        <end position="11"/>
    </location>
</feature>
<dbReference type="OrthoDB" id="418131at2759"/>
<dbReference type="STRING" id="602072.A0A1R3RKB8"/>
<feature type="region of interest" description="Disordered" evidence="1">
    <location>
        <begin position="1"/>
        <end position="41"/>
    </location>
</feature>
<gene>
    <name evidence="3" type="ORF">ASPCADRAFT_51212</name>
</gene>
<protein>
    <recommendedName>
        <fullName evidence="2">STEEP1 domain-containing protein</fullName>
    </recommendedName>
</protein>
<name>A0A1R3RKB8_ASPC5</name>
<dbReference type="AlphaFoldDB" id="A0A1R3RKB8"/>
<accession>A0A1R3RKB8</accession>
<feature type="compositionally biased region" description="Low complexity" evidence="1">
    <location>
        <begin position="82"/>
        <end position="99"/>
    </location>
</feature>
<keyword evidence="4" id="KW-1185">Reference proteome</keyword>
<evidence type="ECO:0000256" key="1">
    <source>
        <dbReference type="SAM" id="MobiDB-lite"/>
    </source>
</evidence>
<feature type="non-terminal residue" evidence="3">
    <location>
        <position position="1"/>
    </location>
</feature>
<sequence>TTTHPTKQSIQHPHYNDTRPSPNLTNTTMSSPSPPQTHLPVQTHHCRFCNHLLLATTRSISSLPRRKEPSKDNALILPLPLDTTTDTDTANQTQHQTQTQKHYTILLSTTIPDRKPTLIRREDGFEKRLFLRCGRCRVVVGYFLDPVHFPELMGEKDKIGRDGEGVVEGEDEKARVVYLLPGALMETGVMMEENDEKVRGLDREWSGWLEGR</sequence>
<dbReference type="Pfam" id="PF25809">
    <property type="entry name" value="STEEP1"/>
    <property type="match status" value="1"/>
</dbReference>
<reference evidence="4" key="1">
    <citation type="journal article" date="2017" name="Genome Biol.">
        <title>Comparative genomics reveals high biological diversity and specific adaptations in the industrially and medically important fungal genus Aspergillus.</title>
        <authorList>
            <person name="de Vries R.P."/>
            <person name="Riley R."/>
            <person name="Wiebenga A."/>
            <person name="Aguilar-Osorio G."/>
            <person name="Amillis S."/>
            <person name="Uchima C.A."/>
            <person name="Anderluh G."/>
            <person name="Asadollahi M."/>
            <person name="Askin M."/>
            <person name="Barry K."/>
            <person name="Battaglia E."/>
            <person name="Bayram O."/>
            <person name="Benocci T."/>
            <person name="Braus-Stromeyer S.A."/>
            <person name="Caldana C."/>
            <person name="Canovas D."/>
            <person name="Cerqueira G.C."/>
            <person name="Chen F."/>
            <person name="Chen W."/>
            <person name="Choi C."/>
            <person name="Clum A."/>
            <person name="Dos Santos R.A."/>
            <person name="Damasio A.R."/>
            <person name="Diallinas G."/>
            <person name="Emri T."/>
            <person name="Fekete E."/>
            <person name="Flipphi M."/>
            <person name="Freyberg S."/>
            <person name="Gallo A."/>
            <person name="Gournas C."/>
            <person name="Habgood R."/>
            <person name="Hainaut M."/>
            <person name="Harispe M.L."/>
            <person name="Henrissat B."/>
            <person name="Hilden K.S."/>
            <person name="Hope R."/>
            <person name="Hossain A."/>
            <person name="Karabika E."/>
            <person name="Karaffa L."/>
            <person name="Karanyi Z."/>
            <person name="Krasevec N."/>
            <person name="Kuo A."/>
            <person name="Kusch H."/>
            <person name="LaButti K."/>
            <person name="Lagendijk E.L."/>
            <person name="Lapidus A."/>
            <person name="Levasseur A."/>
            <person name="Lindquist E."/>
            <person name="Lipzen A."/>
            <person name="Logrieco A.F."/>
            <person name="MacCabe A."/>
            <person name="Maekelae M.R."/>
            <person name="Malavazi I."/>
            <person name="Melin P."/>
            <person name="Meyer V."/>
            <person name="Mielnichuk N."/>
            <person name="Miskei M."/>
            <person name="Molnar A.P."/>
            <person name="Mule G."/>
            <person name="Ngan C.Y."/>
            <person name="Orejas M."/>
            <person name="Orosz E."/>
            <person name="Ouedraogo J.P."/>
            <person name="Overkamp K.M."/>
            <person name="Park H.-S."/>
            <person name="Perrone G."/>
            <person name="Piumi F."/>
            <person name="Punt P.J."/>
            <person name="Ram A.F."/>
            <person name="Ramon A."/>
            <person name="Rauscher S."/>
            <person name="Record E."/>
            <person name="Riano-Pachon D.M."/>
            <person name="Robert V."/>
            <person name="Roehrig J."/>
            <person name="Ruller R."/>
            <person name="Salamov A."/>
            <person name="Salih N.S."/>
            <person name="Samson R.A."/>
            <person name="Sandor E."/>
            <person name="Sanguinetti M."/>
            <person name="Schuetze T."/>
            <person name="Sepcic K."/>
            <person name="Shelest E."/>
            <person name="Sherlock G."/>
            <person name="Sophianopoulou V."/>
            <person name="Squina F.M."/>
            <person name="Sun H."/>
            <person name="Susca A."/>
            <person name="Todd R.B."/>
            <person name="Tsang A."/>
            <person name="Unkles S.E."/>
            <person name="van de Wiele N."/>
            <person name="van Rossen-Uffink D."/>
            <person name="Oliveira J.V."/>
            <person name="Vesth T.C."/>
            <person name="Visser J."/>
            <person name="Yu J.-H."/>
            <person name="Zhou M."/>
            <person name="Andersen M.R."/>
            <person name="Archer D.B."/>
            <person name="Baker S.E."/>
            <person name="Benoit I."/>
            <person name="Brakhage A.A."/>
            <person name="Braus G.H."/>
            <person name="Fischer R."/>
            <person name="Frisvad J.C."/>
            <person name="Goldman G.H."/>
            <person name="Houbraken J."/>
            <person name="Oakley B."/>
            <person name="Pocsi I."/>
            <person name="Scazzocchio C."/>
            <person name="Seiboth B."/>
            <person name="vanKuyk P.A."/>
            <person name="Wortman J."/>
            <person name="Dyer P.S."/>
            <person name="Grigoriev I.V."/>
        </authorList>
    </citation>
    <scope>NUCLEOTIDE SEQUENCE [LARGE SCALE GENOMIC DNA]</scope>
    <source>
        <strain evidence="4">ITEM 5010</strain>
    </source>
</reference>
<dbReference type="EMBL" id="KV907501">
    <property type="protein sequence ID" value="OOF94925.1"/>
    <property type="molecule type" value="Genomic_DNA"/>
</dbReference>
<dbReference type="OMA" id="CRVVMGY"/>
<feature type="domain" description="STEEP1" evidence="2">
    <location>
        <begin position="40"/>
        <end position="191"/>
    </location>
</feature>
<dbReference type="Proteomes" id="UP000188318">
    <property type="component" value="Unassembled WGS sequence"/>
</dbReference>
<dbReference type="VEuPathDB" id="FungiDB:ASPCADRAFT_51212"/>
<feature type="compositionally biased region" description="Polar residues" evidence="1">
    <location>
        <begin position="18"/>
        <end position="31"/>
    </location>
</feature>
<evidence type="ECO:0000259" key="2">
    <source>
        <dbReference type="Pfam" id="PF25809"/>
    </source>
</evidence>
<dbReference type="InterPro" id="IPR057965">
    <property type="entry name" value="STEEP1_dom"/>
</dbReference>